<keyword evidence="3" id="KW-0614">Plasmid</keyword>
<dbReference type="EMBL" id="CP000054">
    <property type="protein sequence ID" value="AAY62316.1"/>
    <property type="molecule type" value="Genomic_DNA"/>
</dbReference>
<dbReference type="HOGENOM" id="CLU_1863655_0_0_5"/>
<evidence type="ECO:0000313" key="3">
    <source>
        <dbReference type="EMBL" id="AAY62360.1"/>
    </source>
</evidence>
<geneLocation type="plasmid" evidence="3 4">
    <name>pRFdelta</name>
</geneLocation>
<organism evidence="3 4">
    <name type="scientific">Rickettsia felis (strain ATCC VR-1525 / URRWXCal2)</name>
    <name type="common">Rickettsia azadi</name>
    <dbReference type="NCBI Taxonomy" id="315456"/>
    <lineage>
        <taxon>Bacteria</taxon>
        <taxon>Pseudomonadati</taxon>
        <taxon>Pseudomonadota</taxon>
        <taxon>Alphaproteobacteria</taxon>
        <taxon>Rickettsiales</taxon>
        <taxon>Rickettsiaceae</taxon>
        <taxon>Rickettsieae</taxon>
        <taxon>Rickettsia</taxon>
        <taxon>spotted fever group</taxon>
    </lineage>
</organism>
<keyword evidence="1" id="KW-0812">Transmembrane</keyword>
<geneLocation type="plasmid" evidence="2 4">
    <name>pRF</name>
</geneLocation>
<name>Q4UJ97_RICFE</name>
<keyword evidence="1" id="KW-0472">Membrane</keyword>
<protein>
    <submittedName>
        <fullName evidence="3">Uncharacterized protein</fullName>
    </submittedName>
</protein>
<feature type="transmembrane region" description="Helical" evidence="1">
    <location>
        <begin position="103"/>
        <end position="131"/>
    </location>
</feature>
<accession>Q4UJ97</accession>
<gene>
    <name evidence="2" type="ordered locus">RF_p65</name>
    <name evidence="3" type="ordered locus">RF_pd65</name>
</gene>
<reference evidence="3 4" key="1">
    <citation type="journal article" date="2005" name="PLoS Biol.">
        <title>The genome sequence of Rickettsia felis identifies the first putative conjugative plasmid in an obligate intracellular parasite.</title>
        <authorList>
            <person name="Ogata H."/>
            <person name="Renesto P."/>
            <person name="Audic S."/>
            <person name="Robert C."/>
            <person name="Blanc G."/>
            <person name="Fournier P.E."/>
            <person name="Parinello H."/>
            <person name="Claverie J.M."/>
            <person name="Raoult D."/>
        </authorList>
    </citation>
    <scope>NUCLEOTIDE SEQUENCE [LARGE SCALE GENOMIC DNA]</scope>
    <source>
        <strain evidence="4">ATCC VR-1525 / URRWXCal2</strain>
        <strain evidence="3">URRWXCal2</strain>
        <plasmid evidence="2">pRF</plasmid>
        <plasmid evidence="3">pRFdelta</plasmid>
    </source>
</reference>
<dbReference type="Proteomes" id="UP000008548">
    <property type="component" value="Plasmid pRFdelta"/>
</dbReference>
<dbReference type="AlphaFoldDB" id="Q4UJ97"/>
<dbReference type="KEGG" id="rfe:RF_p65"/>
<keyword evidence="1" id="KW-1133">Transmembrane helix</keyword>
<proteinExistence type="predicted"/>
<sequence length="137" mass="16037">MPNKLGYSYKKNFSSSEKGYWSRNEFILKLKTIDKQDLCILCYAVILKLQHYNWDSLLAYIQCCFLNTESTIKIWNVQSKIISVRCVDILNNNEYMQIVHSGIILLILMLLAICVMPIILLTVCLIMYTIISELKRF</sequence>
<evidence type="ECO:0000313" key="2">
    <source>
        <dbReference type="EMBL" id="AAY62316.1"/>
    </source>
</evidence>
<keyword evidence="4" id="KW-1185">Reference proteome</keyword>
<evidence type="ECO:0000313" key="4">
    <source>
        <dbReference type="Proteomes" id="UP000008548"/>
    </source>
</evidence>
<evidence type="ECO:0000256" key="1">
    <source>
        <dbReference type="SAM" id="Phobius"/>
    </source>
</evidence>
<dbReference type="KEGG" id="rfe:RF_pd65"/>
<dbReference type="EMBL" id="CP000055">
    <property type="protein sequence ID" value="AAY62360.1"/>
    <property type="molecule type" value="Genomic_DNA"/>
</dbReference>
<dbReference type="Proteomes" id="UP000008548">
    <property type="component" value="Plasmid pRF"/>
</dbReference>